<evidence type="ECO:0000313" key="2">
    <source>
        <dbReference type="Proteomes" id="UP000805193"/>
    </source>
</evidence>
<proteinExistence type="predicted"/>
<accession>A0AC60NWW8</accession>
<sequence>MTERPSKPTKQTRTAPTVLQWNARGLITKHSEVSLFLQRYPSPVLALTEAGLPGKRSLPGYFRLTTQSIPSFPYGSAALYIRKGIPREQIDTSQLCSLSAEFVGARVSIGNRKIAILLGYVRPDRTALPSEEMLKWCQERTEEVLVCGDFNAHNVAWGSLRTDKRGDALMTVIEKLGLAVANDGQPTFFRPPNSYSAIDVTAHSPSLEIKWELAPGTRGSDHFPIGITVRGCQITKKVRKSCVNWDVFRTALDLSQGDIPSAIIAAIKKATKTTNISEWLPEPDMMYLNLAAARTRAQRRFRKTGSAHDKSDFNKISAKLRRHAKSLVRNRWALLCKNADAHTSMTKLWKILGAMTGKGRSRHSLQTLALSSNKSAEEAAEDLCAQYAPVEAPERPREPNMTPGPIDSPFTVQELQSALKKCRRWLLTRLQDQKESRWRTVIGEFLGVASPLPAETIDARVAPWEVAEISCEIRIEHLRSKKARPPLLAKSAVEDHLERKHCGKLHIYTDGSVNRARTSSTAAFYIPETGAEWSGKLEVATSSTTAELVAIERALNAAAELPPQQIVILSDSKCALQRLVNPSFSDPLTTAVRNTVGELKKQGAAVYLQWIPGHVGVKGNEKADSLATEAHKKTASIIIPADPRKAIQDVQWHVQSERPEPALPRGSLVGFSRAASSLVRRLRTNTAYTNEFLYRTGRIPDPSCPSCNEVESVEHILSVCTEYEKNRAEMLQRLSSCPGASPQDALFPNGTRRTCRRSFKALLRFITDTGLRDRLQPPSSQHLKN</sequence>
<comment type="caution">
    <text evidence="1">The sequence shown here is derived from an EMBL/GenBank/DDBJ whole genome shotgun (WGS) entry which is preliminary data.</text>
</comment>
<keyword evidence="2" id="KW-1185">Reference proteome</keyword>
<protein>
    <submittedName>
        <fullName evidence="1">Uncharacterized protein</fullName>
    </submittedName>
</protein>
<organism evidence="1 2">
    <name type="scientific">Ixodes persulcatus</name>
    <name type="common">Taiga tick</name>
    <dbReference type="NCBI Taxonomy" id="34615"/>
    <lineage>
        <taxon>Eukaryota</taxon>
        <taxon>Metazoa</taxon>
        <taxon>Ecdysozoa</taxon>
        <taxon>Arthropoda</taxon>
        <taxon>Chelicerata</taxon>
        <taxon>Arachnida</taxon>
        <taxon>Acari</taxon>
        <taxon>Parasitiformes</taxon>
        <taxon>Ixodida</taxon>
        <taxon>Ixodoidea</taxon>
        <taxon>Ixodidae</taxon>
        <taxon>Ixodinae</taxon>
        <taxon>Ixodes</taxon>
    </lineage>
</organism>
<dbReference type="Proteomes" id="UP000805193">
    <property type="component" value="Unassembled WGS sequence"/>
</dbReference>
<dbReference type="EMBL" id="JABSTQ010011420">
    <property type="protein sequence ID" value="KAG0411573.1"/>
    <property type="molecule type" value="Genomic_DNA"/>
</dbReference>
<evidence type="ECO:0000313" key="1">
    <source>
        <dbReference type="EMBL" id="KAG0411573.1"/>
    </source>
</evidence>
<name>A0AC60NWW8_IXOPE</name>
<reference evidence="1 2" key="1">
    <citation type="journal article" date="2020" name="Cell">
        <title>Large-Scale Comparative Analyses of Tick Genomes Elucidate Their Genetic Diversity and Vector Capacities.</title>
        <authorList>
            <consortium name="Tick Genome and Microbiome Consortium (TIGMIC)"/>
            <person name="Jia N."/>
            <person name="Wang J."/>
            <person name="Shi W."/>
            <person name="Du L."/>
            <person name="Sun Y."/>
            <person name="Zhan W."/>
            <person name="Jiang J.F."/>
            <person name="Wang Q."/>
            <person name="Zhang B."/>
            <person name="Ji P."/>
            <person name="Bell-Sakyi L."/>
            <person name="Cui X.M."/>
            <person name="Yuan T.T."/>
            <person name="Jiang B.G."/>
            <person name="Yang W.F."/>
            <person name="Lam T.T."/>
            <person name="Chang Q.C."/>
            <person name="Ding S.J."/>
            <person name="Wang X.J."/>
            <person name="Zhu J.G."/>
            <person name="Ruan X.D."/>
            <person name="Zhao L."/>
            <person name="Wei J.T."/>
            <person name="Ye R.Z."/>
            <person name="Que T.C."/>
            <person name="Du C.H."/>
            <person name="Zhou Y.H."/>
            <person name="Cheng J.X."/>
            <person name="Dai P.F."/>
            <person name="Guo W.B."/>
            <person name="Han X.H."/>
            <person name="Huang E.J."/>
            <person name="Li L.F."/>
            <person name="Wei W."/>
            <person name="Gao Y.C."/>
            <person name="Liu J.Z."/>
            <person name="Shao H.Z."/>
            <person name="Wang X."/>
            <person name="Wang C.C."/>
            <person name="Yang T.C."/>
            <person name="Huo Q.B."/>
            <person name="Li W."/>
            <person name="Chen H.Y."/>
            <person name="Chen S.E."/>
            <person name="Zhou L.G."/>
            <person name="Ni X.B."/>
            <person name="Tian J.H."/>
            <person name="Sheng Y."/>
            <person name="Liu T."/>
            <person name="Pan Y.S."/>
            <person name="Xia L.Y."/>
            <person name="Li J."/>
            <person name="Zhao F."/>
            <person name="Cao W.C."/>
        </authorList>
    </citation>
    <scope>NUCLEOTIDE SEQUENCE [LARGE SCALE GENOMIC DNA]</scope>
    <source>
        <strain evidence="1">Iper-2018</strain>
    </source>
</reference>
<gene>
    <name evidence="1" type="ORF">HPB47_011303</name>
</gene>